<proteinExistence type="predicted"/>
<keyword evidence="3" id="KW-1185">Reference proteome</keyword>
<gene>
    <name evidence="2" type="ORF">HHL24_40920</name>
</gene>
<evidence type="ECO:0000313" key="2">
    <source>
        <dbReference type="EMBL" id="NMM04206.1"/>
    </source>
</evidence>
<protein>
    <submittedName>
        <fullName evidence="2">Uncharacterized protein</fullName>
    </submittedName>
</protein>
<feature type="compositionally biased region" description="Acidic residues" evidence="1">
    <location>
        <begin position="14"/>
        <end position="48"/>
    </location>
</feature>
<evidence type="ECO:0000313" key="3">
    <source>
        <dbReference type="Proteomes" id="UP000544134"/>
    </source>
</evidence>
<dbReference type="AlphaFoldDB" id="A0A848ISZ8"/>
<name>A0A848ISZ8_9BURK</name>
<dbReference type="Proteomes" id="UP000544134">
    <property type="component" value="Unassembled WGS sequence"/>
</dbReference>
<sequence>MTDSTSAIGVVDAPPDEPVEDPVVDPDEEPVVDPDEEPAVDPDEEPVPEPVLEFDDDPAGEPFELDVVEEPGFCPESVPLFGLLLFPPPHPAKISAEIKVQQMVGKKVCFMIVSFCILCARSPCEFPLSFIVFL</sequence>
<comment type="caution">
    <text evidence="2">The sequence shown here is derived from an EMBL/GenBank/DDBJ whole genome shotgun (WGS) entry which is preliminary data.</text>
</comment>
<dbReference type="RefSeq" id="WP_169490969.1">
    <property type="nucleotide sequence ID" value="NZ_JABBGJ010000075.1"/>
</dbReference>
<accession>A0A848ISZ8</accession>
<dbReference type="EMBL" id="JABBGJ010000075">
    <property type="protein sequence ID" value="NMM04206.1"/>
    <property type="molecule type" value="Genomic_DNA"/>
</dbReference>
<evidence type="ECO:0000256" key="1">
    <source>
        <dbReference type="SAM" id="MobiDB-lite"/>
    </source>
</evidence>
<organism evidence="2 3">
    <name type="scientific">Paraburkholderia polaris</name>
    <dbReference type="NCBI Taxonomy" id="2728848"/>
    <lineage>
        <taxon>Bacteria</taxon>
        <taxon>Pseudomonadati</taxon>
        <taxon>Pseudomonadota</taxon>
        <taxon>Betaproteobacteria</taxon>
        <taxon>Burkholderiales</taxon>
        <taxon>Burkholderiaceae</taxon>
        <taxon>Paraburkholderia</taxon>
    </lineage>
</organism>
<reference evidence="2 3" key="1">
    <citation type="submission" date="2020-04" db="EMBL/GenBank/DDBJ databases">
        <title>Paraburkholderia sp. RP-4-7 isolated from soil.</title>
        <authorList>
            <person name="Dahal R.H."/>
        </authorList>
    </citation>
    <scope>NUCLEOTIDE SEQUENCE [LARGE SCALE GENOMIC DNA]</scope>
    <source>
        <strain evidence="2 3">RP-4-7</strain>
    </source>
</reference>
<feature type="region of interest" description="Disordered" evidence="1">
    <location>
        <begin position="1"/>
        <end position="48"/>
    </location>
</feature>